<name>A0A0E0KU69_ORYPU</name>
<evidence type="ECO:0000256" key="1">
    <source>
        <dbReference type="SAM" id="MobiDB-lite"/>
    </source>
</evidence>
<dbReference type="HOGENOM" id="CLU_422997_0_0_1"/>
<evidence type="ECO:0000313" key="2">
    <source>
        <dbReference type="EnsemblPlants" id="OPUNC04G20050.1"/>
    </source>
</evidence>
<dbReference type="AlphaFoldDB" id="A0A0E0KU69"/>
<feature type="region of interest" description="Disordered" evidence="1">
    <location>
        <begin position="195"/>
        <end position="219"/>
    </location>
</feature>
<dbReference type="EnsemblPlants" id="OPUNC04G20050.1">
    <property type="protein sequence ID" value="OPUNC04G20050.1"/>
    <property type="gene ID" value="OPUNC04G20050"/>
</dbReference>
<sequence length="648" mass="70047">MVCRRRRTNVRHSAAHRQRLRWLVGEDDGDGRIVEVAGGTEGVLACHVGVLGEGPELHRRHVLRAEELQVVGLANVVDQARGESSHRVYVAGSVLERRRRLAGRRVLHRPVRVVVHVRGGHQRGLDLRWAPVWVASLDQRGHAGDVRARHGRPRQDVEPDAAAVAGQARRAGVAAPCGQDVHAWRDDVRLEDLQSQDVWSPGRERGDHRRRPDAELGSAEAERRGRFCGALAVALGSNAFRLTDCHGRQQVAVGDQLLAVCRGVGKYHADAAGFLDNLTLLHTRTDAAVADYYLPGDVVRLQRPLEAQRPGVRHAGVAAQVDHRILLLRRQISQAFVKRDAGDVHAVAERHRGREVTVHGARTHRGYPRRQVGEAYRVRPGVAGRAGDEHAHLHGPERRYGQAVEVVPGGATPEGDGEHVDAVRHGAVDGRQDVGAEAPSRPAHLVGRDASAGRHATGDAAGVAKQVGVLHGRARGGGRGVGAVPVLVARGLELGRLVDGPRRGLVAVVEDARPDDLAVAVRRGESAAGLAEAFPLGRHGAEALVAEAGALRPYAGVEHADDDVVVGEAVGPYPVADFRANAEKVRAPGGVQLQHRLRDHGQHTVHLGHQLGFLLVELSREAMERRLVVVDDPRGSIILFIFQLRRAH</sequence>
<dbReference type="Gramene" id="OPUNC04G20050.1">
    <property type="protein sequence ID" value="OPUNC04G20050.1"/>
    <property type="gene ID" value="OPUNC04G20050"/>
</dbReference>
<organism evidence="2">
    <name type="scientific">Oryza punctata</name>
    <name type="common">Red rice</name>
    <dbReference type="NCBI Taxonomy" id="4537"/>
    <lineage>
        <taxon>Eukaryota</taxon>
        <taxon>Viridiplantae</taxon>
        <taxon>Streptophyta</taxon>
        <taxon>Embryophyta</taxon>
        <taxon>Tracheophyta</taxon>
        <taxon>Spermatophyta</taxon>
        <taxon>Magnoliopsida</taxon>
        <taxon>Liliopsida</taxon>
        <taxon>Poales</taxon>
        <taxon>Poaceae</taxon>
        <taxon>BOP clade</taxon>
        <taxon>Oryzoideae</taxon>
        <taxon>Oryzeae</taxon>
        <taxon>Oryzinae</taxon>
        <taxon>Oryza</taxon>
    </lineage>
</organism>
<feature type="compositionally biased region" description="Basic and acidic residues" evidence="1">
    <location>
        <begin position="202"/>
        <end position="219"/>
    </location>
</feature>
<proteinExistence type="predicted"/>
<reference evidence="2" key="2">
    <citation type="submission" date="2018-05" db="EMBL/GenBank/DDBJ databases">
        <title>OpunRS2 (Oryza punctata Reference Sequence Version 2).</title>
        <authorList>
            <person name="Zhang J."/>
            <person name="Kudrna D."/>
            <person name="Lee S."/>
            <person name="Talag J."/>
            <person name="Welchert J."/>
            <person name="Wing R.A."/>
        </authorList>
    </citation>
    <scope>NUCLEOTIDE SEQUENCE [LARGE SCALE GENOMIC DNA]</scope>
</reference>
<reference evidence="2" key="1">
    <citation type="submission" date="2015-04" db="UniProtKB">
        <authorList>
            <consortium name="EnsemblPlants"/>
        </authorList>
    </citation>
    <scope>IDENTIFICATION</scope>
</reference>
<protein>
    <submittedName>
        <fullName evidence="2">Uncharacterized protein</fullName>
    </submittedName>
</protein>
<dbReference type="Proteomes" id="UP000026962">
    <property type="component" value="Chromosome 4"/>
</dbReference>
<accession>A0A0E0KU69</accession>
<keyword evidence="3" id="KW-1185">Reference proteome</keyword>
<evidence type="ECO:0000313" key="3">
    <source>
        <dbReference type="Proteomes" id="UP000026962"/>
    </source>
</evidence>